<organism evidence="8 9">
    <name type="scientific">Rotaria sordida</name>
    <dbReference type="NCBI Taxonomy" id="392033"/>
    <lineage>
        <taxon>Eukaryota</taxon>
        <taxon>Metazoa</taxon>
        <taxon>Spiralia</taxon>
        <taxon>Gnathifera</taxon>
        <taxon>Rotifera</taxon>
        <taxon>Eurotatoria</taxon>
        <taxon>Bdelloidea</taxon>
        <taxon>Philodinida</taxon>
        <taxon>Philodinidae</taxon>
        <taxon>Rotaria</taxon>
    </lineage>
</organism>
<evidence type="ECO:0000313" key="8">
    <source>
        <dbReference type="EMBL" id="CAF1335513.1"/>
    </source>
</evidence>
<dbReference type="EMBL" id="CAJNOO010003403">
    <property type="protein sequence ID" value="CAF1335513.1"/>
    <property type="molecule type" value="Genomic_DNA"/>
</dbReference>
<comment type="cofactor">
    <cofactor evidence="1">
        <name>Mg(2+)</name>
        <dbReference type="ChEBI" id="CHEBI:18420"/>
    </cofactor>
</comment>
<name>A0A815G9G0_9BILA</name>
<reference evidence="8" key="1">
    <citation type="submission" date="2021-02" db="EMBL/GenBank/DDBJ databases">
        <authorList>
            <person name="Nowell W R."/>
        </authorList>
    </citation>
    <scope>NUCLEOTIDE SEQUENCE</scope>
</reference>
<dbReference type="OrthoDB" id="269173at2759"/>
<sequence length="702" mass="81338">MATTVTDGSRALLSGSTAEGQTYARHLANQNIQDIDILLHCGSVKSEKNLIKTHVPGFVRIKFDDEIEATGSVQFTSEEDTNGIRCLNGFKLKQGHCTIEPSSEKKIGAPLSYVSRSGQTSSDSSDAAAAQKLEYQTIDISKQFREALINTENQRYQFNFDTVRNNYVLFSRGVCQSISEYAIPLYRTPHSANMFEEENINEQTFRDLFTLVGPAYDYNLPKMTRDRIAALLDFYDKYKQVGNPKSIVDMADYFQSCAPVDMDFVPSLQLKFWPSDVHSFLERIKKNRPEIYKFIKDKISMHVIPKWSTKTAKCDRELEFRYSFSAIELYLAQQRSHNEQVLNGIARSIYYKFLKEHRTSTQHVIPSYFIKTTVLWMCEMMDLNNENPETLAKKWIQYAIDLLNKGYCPHYFIENLNILEPYSRESLEEARKILLKVDVNEIHKIQMFSATSQKLHRDEYNKNVAYFLNNLKASDIVNALYDYRRLKKTWPRLTSDLIIDDDEADMGATFTILNILRALDGDYDNWHKFRKIFLESRPSFPPIWGKEVNADSTIQFTKGLLSIGIILTLMNENISSNNILSAQGVPCNIEDFKNYQNVIHQYLNPKTLYSNMQSTYSYFYNQSISAFERRKLTDYHPYGPEMTHDPTKIENGFYKVLMDLCRNTDDNNLTLRQLCQQQQMNNIDDDELMAIAIQMSIDDAKQ</sequence>
<dbReference type="InterPro" id="IPR046906">
    <property type="entry name" value="Mab-21_HhH/H2TH-like"/>
</dbReference>
<keyword evidence="3" id="KW-0808">Transferase</keyword>
<feature type="domain" description="Mab-21-like HhH/H2TH-like" evidence="7">
    <location>
        <begin position="353"/>
        <end position="433"/>
    </location>
</feature>
<dbReference type="GO" id="GO:0016779">
    <property type="term" value="F:nucleotidyltransferase activity"/>
    <property type="evidence" value="ECO:0007669"/>
    <property type="project" value="UniProtKB-KW"/>
</dbReference>
<dbReference type="PANTHER" id="PTHR10656:SF42">
    <property type="entry name" value="CYCLIC GMP-AMP SYNTHASE-LIKE PROTEIN-RELATED"/>
    <property type="match status" value="1"/>
</dbReference>
<evidence type="ECO:0000313" key="9">
    <source>
        <dbReference type="Proteomes" id="UP000663882"/>
    </source>
</evidence>
<evidence type="ECO:0000256" key="3">
    <source>
        <dbReference type="ARBA" id="ARBA00022679"/>
    </source>
</evidence>
<keyword evidence="5" id="KW-0479">Metal-binding</keyword>
<dbReference type="PANTHER" id="PTHR10656">
    <property type="entry name" value="CELL FATE DETERMINING PROTEIN MAB21-RELATED"/>
    <property type="match status" value="1"/>
</dbReference>
<dbReference type="Proteomes" id="UP000663882">
    <property type="component" value="Unassembled WGS sequence"/>
</dbReference>
<dbReference type="Gene3D" id="1.10.1410.40">
    <property type="match status" value="1"/>
</dbReference>
<dbReference type="Pfam" id="PF20266">
    <property type="entry name" value="Mab-21_C"/>
    <property type="match status" value="1"/>
</dbReference>
<evidence type="ECO:0000256" key="5">
    <source>
        <dbReference type="ARBA" id="ARBA00022723"/>
    </source>
</evidence>
<evidence type="ECO:0000256" key="1">
    <source>
        <dbReference type="ARBA" id="ARBA00001946"/>
    </source>
</evidence>
<dbReference type="SMART" id="SM01265">
    <property type="entry name" value="Mab-21"/>
    <property type="match status" value="1"/>
</dbReference>
<evidence type="ECO:0000256" key="4">
    <source>
        <dbReference type="ARBA" id="ARBA00022695"/>
    </source>
</evidence>
<proteinExistence type="inferred from homology"/>
<comment type="caution">
    <text evidence="8">The sequence shown here is derived from an EMBL/GenBank/DDBJ whole genome shotgun (WGS) entry which is preliminary data.</text>
</comment>
<dbReference type="AlphaFoldDB" id="A0A815G9G0"/>
<dbReference type="GO" id="GO:0046872">
    <property type="term" value="F:metal ion binding"/>
    <property type="evidence" value="ECO:0007669"/>
    <property type="project" value="UniProtKB-KW"/>
</dbReference>
<keyword evidence="6" id="KW-0460">Magnesium</keyword>
<evidence type="ECO:0000256" key="6">
    <source>
        <dbReference type="ARBA" id="ARBA00022842"/>
    </source>
</evidence>
<evidence type="ECO:0000256" key="2">
    <source>
        <dbReference type="ARBA" id="ARBA00008307"/>
    </source>
</evidence>
<evidence type="ECO:0000259" key="7">
    <source>
        <dbReference type="Pfam" id="PF20266"/>
    </source>
</evidence>
<comment type="similarity">
    <text evidence="2">Belongs to the mab-21 family.</text>
</comment>
<accession>A0A815G9G0</accession>
<gene>
    <name evidence="8" type="ORF">RFH988_LOCUS31496</name>
</gene>
<keyword evidence="4" id="KW-0548">Nucleotidyltransferase</keyword>
<dbReference type="InterPro" id="IPR024810">
    <property type="entry name" value="MAB21L/cGLR"/>
</dbReference>
<protein>
    <recommendedName>
        <fullName evidence="7">Mab-21-like HhH/H2TH-like domain-containing protein</fullName>
    </recommendedName>
</protein>